<evidence type="ECO:0000313" key="3">
    <source>
        <dbReference type="Proteomes" id="UP001497623"/>
    </source>
</evidence>
<evidence type="ECO:0000256" key="1">
    <source>
        <dbReference type="SAM" id="MobiDB-lite"/>
    </source>
</evidence>
<sequence>MGCSASGATGRRGDSTRKPRASATQLKVAMVPSGRGKLYEPDMTWVPSSAAEPTMDCEIPLSASNSCLKLAPSMGSDSSLRMATGSSSNWGRAAVKATRAAKM</sequence>
<accession>A0AAV2SI86</accession>
<feature type="non-terminal residue" evidence="2">
    <location>
        <position position="103"/>
    </location>
</feature>
<gene>
    <name evidence="2" type="ORF">MNOR_LOCUS37899</name>
</gene>
<comment type="caution">
    <text evidence="2">The sequence shown here is derived from an EMBL/GenBank/DDBJ whole genome shotgun (WGS) entry which is preliminary data.</text>
</comment>
<name>A0AAV2SI86_MEGNR</name>
<dbReference type="Proteomes" id="UP001497623">
    <property type="component" value="Unassembled WGS sequence"/>
</dbReference>
<evidence type="ECO:0000313" key="2">
    <source>
        <dbReference type="EMBL" id="CAL4205074.1"/>
    </source>
</evidence>
<proteinExistence type="predicted"/>
<dbReference type="AlphaFoldDB" id="A0AAV2SI86"/>
<protein>
    <submittedName>
        <fullName evidence="2">Uncharacterized protein</fullName>
    </submittedName>
</protein>
<reference evidence="2 3" key="1">
    <citation type="submission" date="2024-05" db="EMBL/GenBank/DDBJ databases">
        <authorList>
            <person name="Wallberg A."/>
        </authorList>
    </citation>
    <scope>NUCLEOTIDE SEQUENCE [LARGE SCALE GENOMIC DNA]</scope>
</reference>
<dbReference type="EMBL" id="CAXKWB010080663">
    <property type="protein sequence ID" value="CAL4205074.1"/>
    <property type="molecule type" value="Genomic_DNA"/>
</dbReference>
<feature type="region of interest" description="Disordered" evidence="1">
    <location>
        <begin position="1"/>
        <end position="24"/>
    </location>
</feature>
<organism evidence="2 3">
    <name type="scientific">Meganyctiphanes norvegica</name>
    <name type="common">Northern krill</name>
    <name type="synonym">Thysanopoda norvegica</name>
    <dbReference type="NCBI Taxonomy" id="48144"/>
    <lineage>
        <taxon>Eukaryota</taxon>
        <taxon>Metazoa</taxon>
        <taxon>Ecdysozoa</taxon>
        <taxon>Arthropoda</taxon>
        <taxon>Crustacea</taxon>
        <taxon>Multicrustacea</taxon>
        <taxon>Malacostraca</taxon>
        <taxon>Eumalacostraca</taxon>
        <taxon>Eucarida</taxon>
        <taxon>Euphausiacea</taxon>
        <taxon>Euphausiidae</taxon>
        <taxon>Meganyctiphanes</taxon>
    </lineage>
</organism>
<keyword evidence="3" id="KW-1185">Reference proteome</keyword>